<sequence>MRASQVRVGWMAVLCLCLPGCGLLIDAVERVWPVSGNKVDIICERERVQVGLAMEPFRPFVFPTIWTDEGARVTGLDVELVRAMTDELSRRCGRTVTPVLHLVRFRDLFRLLNEGHLDWFMSAVAINTPAPARAGVAYSLPYFYGGGVSGITTSPAVLERVRANVREQAMHPSPDRLAATSHALDGLTIAVQDETSAYYYAEANLSPRRLILCDSLPAAFEYADSQAEPRIDVILGAQPVLEYMVTRVRKDWSLLIRESGRPLFLTKADYGVVVAEESYHLRWLLNDLLLKLDESGRLREMRTRWLDEEYAFPRRASLEGLSFDVEQMAAHYAQGTCRLKVEP</sequence>
<gene>
    <name evidence="3" type="ORF">NIDE2530</name>
</gene>
<evidence type="ECO:0000313" key="4">
    <source>
        <dbReference type="Proteomes" id="UP000001660"/>
    </source>
</evidence>
<feature type="domain" description="Solute-binding protein family 3/N-terminal" evidence="2">
    <location>
        <begin position="47"/>
        <end position="309"/>
    </location>
</feature>
<dbReference type="InterPro" id="IPR001638">
    <property type="entry name" value="Solute-binding_3/MltF_N"/>
</dbReference>
<dbReference type="Proteomes" id="UP000001660">
    <property type="component" value="Chromosome"/>
</dbReference>
<dbReference type="PANTHER" id="PTHR35936:SF19">
    <property type="entry name" value="AMINO-ACID-BINDING PROTEIN YXEM-RELATED"/>
    <property type="match status" value="1"/>
</dbReference>
<dbReference type="AlphaFoldDB" id="D8PG53"/>
<dbReference type="Gene3D" id="3.40.190.10">
    <property type="entry name" value="Periplasmic binding protein-like II"/>
    <property type="match status" value="2"/>
</dbReference>
<dbReference type="Pfam" id="PF00497">
    <property type="entry name" value="SBP_bac_3"/>
    <property type="match status" value="1"/>
</dbReference>
<evidence type="ECO:0000313" key="3">
    <source>
        <dbReference type="EMBL" id="CBK42240.1"/>
    </source>
</evidence>
<dbReference type="eggNOG" id="COG0834">
    <property type="taxonomic scope" value="Bacteria"/>
</dbReference>
<evidence type="ECO:0000256" key="1">
    <source>
        <dbReference type="ARBA" id="ARBA00022729"/>
    </source>
</evidence>
<dbReference type="HOGENOM" id="CLU_808190_0_0_0"/>
<organism evidence="3 4">
    <name type="scientific">Nitrospira defluvii</name>
    <dbReference type="NCBI Taxonomy" id="330214"/>
    <lineage>
        <taxon>Bacteria</taxon>
        <taxon>Pseudomonadati</taxon>
        <taxon>Nitrospirota</taxon>
        <taxon>Nitrospiria</taxon>
        <taxon>Nitrospirales</taxon>
        <taxon>Nitrospiraceae</taxon>
        <taxon>Nitrospira</taxon>
    </lineage>
</organism>
<reference evidence="3 4" key="1">
    <citation type="journal article" date="2010" name="Proc. Natl. Acad. Sci. U.S.A.">
        <title>A Nitrospira metagenome illuminates the physiology and evolution of globally important nitrite-oxidizing bacteria.</title>
        <authorList>
            <person name="Lucker S."/>
            <person name="Wagner M."/>
            <person name="Maixner F."/>
            <person name="Pelletier E."/>
            <person name="Koch H."/>
            <person name="Vacherie B."/>
            <person name="Rattei T."/>
            <person name="Sinninghe Damste J."/>
            <person name="Spieck E."/>
            <person name="Le Paslier D."/>
            <person name="Daims H."/>
        </authorList>
    </citation>
    <scope>NUCLEOTIDE SEQUENCE [LARGE SCALE GENOMIC DNA]</scope>
</reference>
<dbReference type="KEGG" id="nde:NIDE2530"/>
<protein>
    <recommendedName>
        <fullName evidence="2">Solute-binding protein family 3/N-terminal domain-containing protein</fullName>
    </recommendedName>
</protein>
<name>D8PG53_9BACT</name>
<accession>D8PG53</accession>
<proteinExistence type="predicted"/>
<dbReference type="STRING" id="330214.NIDE2530"/>
<keyword evidence="4" id="KW-1185">Reference proteome</keyword>
<keyword evidence="1" id="KW-0732">Signal</keyword>
<dbReference type="EMBL" id="FP929003">
    <property type="protein sequence ID" value="CBK42240.1"/>
    <property type="molecule type" value="Genomic_DNA"/>
</dbReference>
<dbReference type="SUPFAM" id="SSF53850">
    <property type="entry name" value="Periplasmic binding protein-like II"/>
    <property type="match status" value="1"/>
</dbReference>
<dbReference type="PANTHER" id="PTHR35936">
    <property type="entry name" value="MEMBRANE-BOUND LYTIC MUREIN TRANSGLYCOSYLASE F"/>
    <property type="match status" value="1"/>
</dbReference>
<evidence type="ECO:0000259" key="2">
    <source>
        <dbReference type="SMART" id="SM00062"/>
    </source>
</evidence>
<dbReference type="SMART" id="SM00062">
    <property type="entry name" value="PBPb"/>
    <property type="match status" value="1"/>
</dbReference>